<keyword evidence="1" id="KW-0812">Transmembrane</keyword>
<evidence type="ECO:0000313" key="2">
    <source>
        <dbReference type="EMBL" id="WVZ69515.1"/>
    </source>
</evidence>
<reference evidence="2 3" key="1">
    <citation type="submission" date="2024-02" db="EMBL/GenBank/DDBJ databases">
        <title>High-quality chromosome-scale genome assembly of Pensacola bahiagrass (Paspalum notatum Flugge var. saurae).</title>
        <authorList>
            <person name="Vega J.M."/>
            <person name="Podio M."/>
            <person name="Orjuela J."/>
            <person name="Siena L.A."/>
            <person name="Pessino S.C."/>
            <person name="Combes M.C."/>
            <person name="Mariac C."/>
            <person name="Albertini E."/>
            <person name="Pupilli F."/>
            <person name="Ortiz J.P.A."/>
            <person name="Leblanc O."/>
        </authorList>
    </citation>
    <scope>NUCLEOTIDE SEQUENCE [LARGE SCALE GENOMIC DNA]</scope>
    <source>
        <strain evidence="2">R1</strain>
        <tissue evidence="2">Leaf</tissue>
    </source>
</reference>
<proteinExistence type="predicted"/>
<organism evidence="2 3">
    <name type="scientific">Paspalum notatum var. saurae</name>
    <dbReference type="NCBI Taxonomy" id="547442"/>
    <lineage>
        <taxon>Eukaryota</taxon>
        <taxon>Viridiplantae</taxon>
        <taxon>Streptophyta</taxon>
        <taxon>Embryophyta</taxon>
        <taxon>Tracheophyta</taxon>
        <taxon>Spermatophyta</taxon>
        <taxon>Magnoliopsida</taxon>
        <taxon>Liliopsida</taxon>
        <taxon>Poales</taxon>
        <taxon>Poaceae</taxon>
        <taxon>PACMAD clade</taxon>
        <taxon>Panicoideae</taxon>
        <taxon>Andropogonodae</taxon>
        <taxon>Paspaleae</taxon>
        <taxon>Paspalinae</taxon>
        <taxon>Paspalum</taxon>
    </lineage>
</organism>
<dbReference type="AlphaFoldDB" id="A0AAQ3TBH9"/>
<dbReference type="Proteomes" id="UP001341281">
    <property type="component" value="Chromosome 04"/>
</dbReference>
<keyword evidence="1" id="KW-0472">Membrane</keyword>
<evidence type="ECO:0000313" key="3">
    <source>
        <dbReference type="Proteomes" id="UP001341281"/>
    </source>
</evidence>
<feature type="transmembrane region" description="Helical" evidence="1">
    <location>
        <begin position="60"/>
        <end position="78"/>
    </location>
</feature>
<keyword evidence="1" id="KW-1133">Transmembrane helix</keyword>
<protein>
    <submittedName>
        <fullName evidence="2">Uncharacterized protein</fullName>
    </submittedName>
</protein>
<keyword evidence="3" id="KW-1185">Reference proteome</keyword>
<dbReference type="EMBL" id="CP144748">
    <property type="protein sequence ID" value="WVZ69515.1"/>
    <property type="molecule type" value="Genomic_DNA"/>
</dbReference>
<sequence length="124" mass="13903">MALTSRPRRAHTLCAHGARTLCAAMAHAHTPRHSKLVNIVSLMVCPHLISNSLSKINHNSMLICLACVICSMLITWTVSKLCNKFIAPFLYDPVMNNATSNNNIYLGLEREEWRSIIKNFESPL</sequence>
<gene>
    <name evidence="2" type="ORF">U9M48_018289</name>
</gene>
<name>A0AAQ3TBH9_PASNO</name>
<accession>A0AAQ3TBH9</accession>
<evidence type="ECO:0000256" key="1">
    <source>
        <dbReference type="SAM" id="Phobius"/>
    </source>
</evidence>